<dbReference type="InParanoid" id="E4X260"/>
<proteinExistence type="predicted"/>
<evidence type="ECO:0000313" key="3">
    <source>
        <dbReference type="Proteomes" id="UP000001307"/>
    </source>
</evidence>
<evidence type="ECO:0008006" key="4">
    <source>
        <dbReference type="Google" id="ProtNLM"/>
    </source>
</evidence>
<sequence>MNAKKEITTTEETTTTSSTTTTSITTTSTKDEKENEEKLLVEEPKKLIANDQESAINDDDLEHDIQDNISSITTEPEVVSDQSETLSEKLPARIASKSVCPDFAENFRKSSSAPKYNLNENRLISHFVSNGPNNQIVDFRHGLYWAIKLNITTTLPLFYEHFTVSKTNSRSNSSSILPKHRIKLDSALLSSISPEEFGRRCSNQEIAFLDATPDGANQFQHQKRMRLPKLYEFYGIDKSFFTRFQPIKVAKTLTKDEDYANNWPARSQNYNCSIFAHPYRSKYIKMSEEDEKLWKEIVRATPRPQYISKMAEEFIEEEMSQRFLAIHWRKGLNFYCNKL</sequence>
<keyword evidence="3" id="KW-1185">Reference proteome</keyword>
<organism evidence="2">
    <name type="scientific">Oikopleura dioica</name>
    <name type="common">Tunicate</name>
    <dbReference type="NCBI Taxonomy" id="34765"/>
    <lineage>
        <taxon>Eukaryota</taxon>
        <taxon>Metazoa</taxon>
        <taxon>Chordata</taxon>
        <taxon>Tunicata</taxon>
        <taxon>Appendicularia</taxon>
        <taxon>Copelata</taxon>
        <taxon>Oikopleuridae</taxon>
        <taxon>Oikopleura</taxon>
    </lineage>
</organism>
<evidence type="ECO:0000313" key="2">
    <source>
        <dbReference type="EMBL" id="CBY07402.1"/>
    </source>
</evidence>
<feature type="region of interest" description="Disordered" evidence="1">
    <location>
        <begin position="1"/>
        <end position="38"/>
    </location>
</feature>
<accession>E4X260</accession>
<name>E4X260_OIKDI</name>
<gene>
    <name evidence="2" type="ORF">GSOID_T00017079001</name>
</gene>
<feature type="compositionally biased region" description="Basic and acidic residues" evidence="1">
    <location>
        <begin position="29"/>
        <end position="38"/>
    </location>
</feature>
<feature type="compositionally biased region" description="Low complexity" evidence="1">
    <location>
        <begin position="10"/>
        <end position="28"/>
    </location>
</feature>
<protein>
    <recommendedName>
        <fullName evidence="4">Peptide-O-fucosyltransferase</fullName>
    </recommendedName>
</protein>
<evidence type="ECO:0000256" key="1">
    <source>
        <dbReference type="SAM" id="MobiDB-lite"/>
    </source>
</evidence>
<dbReference type="EMBL" id="FN653022">
    <property type="protein sequence ID" value="CBY07402.1"/>
    <property type="molecule type" value="Genomic_DNA"/>
</dbReference>
<dbReference type="Proteomes" id="UP000001307">
    <property type="component" value="Unassembled WGS sequence"/>
</dbReference>
<reference evidence="2" key="1">
    <citation type="journal article" date="2010" name="Science">
        <title>Plasticity of animal genome architecture unmasked by rapid evolution of a pelagic tunicate.</title>
        <authorList>
            <person name="Denoeud F."/>
            <person name="Henriet S."/>
            <person name="Mungpakdee S."/>
            <person name="Aury J.M."/>
            <person name="Da Silva C."/>
            <person name="Brinkmann H."/>
            <person name="Mikhaleva J."/>
            <person name="Olsen L.C."/>
            <person name="Jubin C."/>
            <person name="Canestro C."/>
            <person name="Bouquet J.M."/>
            <person name="Danks G."/>
            <person name="Poulain J."/>
            <person name="Campsteijn C."/>
            <person name="Adamski M."/>
            <person name="Cross I."/>
            <person name="Yadetie F."/>
            <person name="Muffato M."/>
            <person name="Louis A."/>
            <person name="Butcher S."/>
            <person name="Tsagkogeorga G."/>
            <person name="Konrad A."/>
            <person name="Singh S."/>
            <person name="Jensen M.F."/>
            <person name="Cong E.H."/>
            <person name="Eikeseth-Otteraa H."/>
            <person name="Noel B."/>
            <person name="Anthouard V."/>
            <person name="Porcel B.M."/>
            <person name="Kachouri-Lafond R."/>
            <person name="Nishino A."/>
            <person name="Ugolini M."/>
            <person name="Chourrout P."/>
            <person name="Nishida H."/>
            <person name="Aasland R."/>
            <person name="Huzurbazar S."/>
            <person name="Westhof E."/>
            <person name="Delsuc F."/>
            <person name="Lehrach H."/>
            <person name="Reinhardt R."/>
            <person name="Weissenbach J."/>
            <person name="Roy S.W."/>
            <person name="Artiguenave F."/>
            <person name="Postlethwait J.H."/>
            <person name="Manak J.R."/>
            <person name="Thompson E.M."/>
            <person name="Jaillon O."/>
            <person name="Du Pasquier L."/>
            <person name="Boudinot P."/>
            <person name="Liberles D.A."/>
            <person name="Volff J.N."/>
            <person name="Philippe H."/>
            <person name="Lenhard B."/>
            <person name="Roest Crollius H."/>
            <person name="Wincker P."/>
            <person name="Chourrout D."/>
        </authorList>
    </citation>
    <scope>NUCLEOTIDE SEQUENCE [LARGE SCALE GENOMIC DNA]</scope>
</reference>
<dbReference type="AlphaFoldDB" id="E4X260"/>